<name>A0A8J6N200_9DELT</name>
<dbReference type="NCBIfam" id="TIGR03309">
    <property type="entry name" value="matur_yqeB"/>
    <property type="match status" value="1"/>
</dbReference>
<comment type="caution">
    <text evidence="1">The sequence shown here is derived from an EMBL/GenBank/DDBJ whole genome shotgun (WGS) entry which is preliminary data.</text>
</comment>
<dbReference type="EMBL" id="JACNJD010000331">
    <property type="protein sequence ID" value="MBC8178948.1"/>
    <property type="molecule type" value="Genomic_DNA"/>
</dbReference>
<dbReference type="Proteomes" id="UP000650524">
    <property type="component" value="Unassembled WGS sequence"/>
</dbReference>
<sequence>MLTEITICVKGGGDIASGVAWRLHQCGFRVLITEIPKPMAVRRKVAFCEAVYDGHAEVEGVEALLISEANDSRRVWDQGKIPLLVDPGFEKAKMIQPEVIVDAILAKRNIGTRIDDAPLVIALGPGFEAGRDAHFVVETNRGHNLGRLLTEGSAEPNTGVPGPVAGISSDRVLRAPGRGVWQSEAEIGDMVKKGDTVGSVDGQPVKTLIDGVLRGLIRPGIPVTKGLKIGDIDPRGVKEYCYTISEKALAISGGVLEGIMRFVR</sequence>
<organism evidence="1 2">
    <name type="scientific">Candidatus Desulfacyla euxinica</name>
    <dbReference type="NCBI Taxonomy" id="2841693"/>
    <lineage>
        <taxon>Bacteria</taxon>
        <taxon>Deltaproteobacteria</taxon>
        <taxon>Candidatus Desulfacyla</taxon>
    </lineage>
</organism>
<proteinExistence type="predicted"/>
<evidence type="ECO:0000313" key="1">
    <source>
        <dbReference type="EMBL" id="MBC8178948.1"/>
    </source>
</evidence>
<gene>
    <name evidence="1" type="ORF">H8E19_16210</name>
</gene>
<reference evidence="1 2" key="1">
    <citation type="submission" date="2020-08" db="EMBL/GenBank/DDBJ databases">
        <title>Bridging the membrane lipid divide: bacteria of the FCB group superphylum have the potential to synthesize archaeal ether lipids.</title>
        <authorList>
            <person name="Villanueva L."/>
            <person name="Von Meijenfeldt F.A.B."/>
            <person name="Westbye A.B."/>
            <person name="Yadav S."/>
            <person name="Hopmans E.C."/>
            <person name="Dutilh B.E."/>
            <person name="Sinninghe Damste J.S."/>
        </authorList>
    </citation>
    <scope>NUCLEOTIDE SEQUENCE [LARGE SCALE GENOMIC DNA]</scope>
    <source>
        <strain evidence="1">NIOZ-UU27</strain>
    </source>
</reference>
<accession>A0A8J6N200</accession>
<evidence type="ECO:0000313" key="2">
    <source>
        <dbReference type="Proteomes" id="UP000650524"/>
    </source>
</evidence>
<protein>
    <submittedName>
        <fullName evidence="1">EF2563 family selenium-dependent molybdenum hydroxylase system protein</fullName>
    </submittedName>
</protein>
<dbReference type="AlphaFoldDB" id="A0A8J6N200"/>
<dbReference type="InterPro" id="IPR017695">
    <property type="entry name" value="Se-dep_Mo_hydrolase_YqeB"/>
</dbReference>